<accession>A0A7M5UJ97</accession>
<reference evidence="2" key="1">
    <citation type="submission" date="2021-01" db="UniProtKB">
        <authorList>
            <consortium name="EnsemblMetazoa"/>
        </authorList>
    </citation>
    <scope>IDENTIFICATION</scope>
</reference>
<feature type="compositionally biased region" description="Basic and acidic residues" evidence="1">
    <location>
        <begin position="400"/>
        <end position="436"/>
    </location>
</feature>
<dbReference type="GeneID" id="136803023"/>
<feature type="region of interest" description="Disordered" evidence="1">
    <location>
        <begin position="641"/>
        <end position="666"/>
    </location>
</feature>
<dbReference type="RefSeq" id="XP_066915874.1">
    <property type="nucleotide sequence ID" value="XM_067059773.1"/>
</dbReference>
<sequence>MEKNLRQTTYDDDFDMFGEVVNDVAQRKQNEENFFNVETKPNTPPTTNLLMEVNSSESPAVSRQSVYLDGTLTPSAARARTGSSRSASNLSMDGFEGIETEREHNFSYDIRDSFDDIEVQSRLSRRTDSDPVVERFYNDSIIEETVGEKSMEKRLSTPDAVISRRNTPSNETIEHTENNHDREIATPTSEYSPRNNFDEPHNKDTLAINKGDYISVEIKKSETPSLQEKSDSPRNDYDNIENNEKDNKLNRSSSVESPRENVDKAEDTTSDNNDDNDHETEKESESHEQTYESPRENVDKGEETMSDNNDNDDETENKSESHEQSYDKTDQSDFKSILHYKDSLEAENEKSTEKKTENSTDKDYEQNDNQTEEREILEDENESLTENEGADEDENIESETTPRDEDSREKEDDNTERGEIYRNIKEVNNDFNEVKKGKIKLSSGKEINEKFEEGDSGNESNASKESSIAMTTEENKLIKNEDGENEQSKSENLVNGIPQEKKEKNNDDLDEDKEGSEGKPEKLTLLEDMMRDLQREIDEEKEEPQKKKKTVIFKRDGDTYDEKGDRRYDMSALEMVSEDENEFVNLQEVQQARIELNDYAKDLDNFNHIINELEKTPEEKRMESNRSLTFDLGDLGIDDFEDEEREGSTNRKTPKKAKKIKKKKKKTDVVYSKVCQKCRNPIFKKDSYLELNEIFSDSVLCKKCLAGKSNNKGKEKKIEKSPKHDIGRIKAEVKPALDSRLEKSENTALQKWLEKKSKEERVRKRQERRERKAKAKEIKQKKREESEKQKMVKQKVDDWEEKKKKEAKENKKREKISLLLNSDKSRPILHSQNRGSNSSYMSTSATDSPRSNATFEVTEENSFEKFREDFLQHSEATPPSELTYGSVKDFVQSVILSALLEIEKEQSHPKPLTIKRPKSHAPALRNQQRHLQPRPPPPKSAHARKSQNLPLRRIKTKEHTQSNKNVTPKGLMRAKTYDEWMFDKKVQRGVKEKEKEINEHYDLLQQKLIELEKDRRNALYHLRESSMIEYHHKQLPLLSKRLEPQGSESSSIKSYLSNL</sequence>
<feature type="region of interest" description="Disordered" evidence="1">
    <location>
        <begin position="76"/>
        <end position="95"/>
    </location>
</feature>
<organism evidence="2 3">
    <name type="scientific">Clytia hemisphaerica</name>
    <dbReference type="NCBI Taxonomy" id="252671"/>
    <lineage>
        <taxon>Eukaryota</taxon>
        <taxon>Metazoa</taxon>
        <taxon>Cnidaria</taxon>
        <taxon>Hydrozoa</taxon>
        <taxon>Hydroidolina</taxon>
        <taxon>Leptothecata</taxon>
        <taxon>Obeliida</taxon>
        <taxon>Clytiidae</taxon>
        <taxon>Clytia</taxon>
    </lineage>
</organism>
<feature type="region of interest" description="Disordered" evidence="1">
    <location>
        <begin position="905"/>
        <end position="969"/>
    </location>
</feature>
<dbReference type="EnsemblMetazoa" id="CLYHEMT011034.1">
    <property type="protein sequence ID" value="CLYHEMP011034.1"/>
    <property type="gene ID" value="CLYHEMG011034"/>
</dbReference>
<feature type="compositionally biased region" description="Basic and acidic residues" evidence="1">
    <location>
        <begin position="339"/>
        <end position="365"/>
    </location>
</feature>
<evidence type="ECO:0000313" key="3">
    <source>
        <dbReference type="Proteomes" id="UP000594262"/>
    </source>
</evidence>
<feature type="compositionally biased region" description="Polar residues" evidence="1">
    <location>
        <begin position="830"/>
        <end position="855"/>
    </location>
</feature>
<feature type="compositionally biased region" description="Basic and acidic residues" evidence="1">
    <location>
        <begin position="553"/>
        <end position="565"/>
    </location>
</feature>
<feature type="region of interest" description="Disordered" evidence="1">
    <location>
        <begin position="160"/>
        <end position="565"/>
    </location>
</feature>
<feature type="compositionally biased region" description="Polar residues" evidence="1">
    <location>
        <begin position="457"/>
        <end position="472"/>
    </location>
</feature>
<protein>
    <submittedName>
        <fullName evidence="2">Uncharacterized protein</fullName>
    </submittedName>
</protein>
<feature type="compositionally biased region" description="Basic and acidic residues" evidence="1">
    <location>
        <begin position="172"/>
        <end position="184"/>
    </location>
</feature>
<feature type="compositionally biased region" description="Basic and acidic residues" evidence="1">
    <location>
        <begin position="515"/>
        <end position="538"/>
    </location>
</feature>
<feature type="compositionally biased region" description="Polar residues" evidence="1">
    <location>
        <begin position="186"/>
        <end position="195"/>
    </location>
</feature>
<feature type="compositionally biased region" description="Basic and acidic residues" evidence="1">
    <location>
        <begin position="279"/>
        <end position="303"/>
    </location>
</feature>
<evidence type="ECO:0000256" key="1">
    <source>
        <dbReference type="SAM" id="MobiDB-lite"/>
    </source>
</evidence>
<keyword evidence="3" id="KW-1185">Reference proteome</keyword>
<feature type="region of interest" description="Disordered" evidence="1">
    <location>
        <begin position="710"/>
        <end position="729"/>
    </location>
</feature>
<evidence type="ECO:0000313" key="2">
    <source>
        <dbReference type="EnsemblMetazoa" id="CLYHEMP011034.1"/>
    </source>
</evidence>
<feature type="compositionally biased region" description="Basic and acidic residues" evidence="1">
    <location>
        <begin position="752"/>
        <end position="816"/>
    </location>
</feature>
<proteinExistence type="predicted"/>
<feature type="compositionally biased region" description="Acidic residues" evidence="1">
    <location>
        <begin position="268"/>
        <end position="278"/>
    </location>
</feature>
<feature type="compositionally biased region" description="Basic and acidic residues" evidence="1">
    <location>
        <begin position="217"/>
        <end position="249"/>
    </location>
</feature>
<feature type="compositionally biased region" description="Low complexity" evidence="1">
    <location>
        <begin position="76"/>
        <end position="88"/>
    </location>
</feature>
<feature type="compositionally biased region" description="Basic residues" evidence="1">
    <location>
        <begin position="652"/>
        <end position="666"/>
    </location>
</feature>
<dbReference type="AlphaFoldDB" id="A0A7M5UJ97"/>
<feature type="compositionally biased region" description="Acidic residues" evidence="1">
    <location>
        <begin position="375"/>
        <end position="397"/>
    </location>
</feature>
<feature type="compositionally biased region" description="Basic and acidic residues" evidence="1">
    <location>
        <begin position="316"/>
        <end position="333"/>
    </location>
</feature>
<feature type="compositionally biased region" description="Basic and acidic residues" evidence="1">
    <location>
        <begin position="473"/>
        <end position="489"/>
    </location>
</feature>
<name>A0A7M5UJ97_9CNID</name>
<dbReference type="Proteomes" id="UP000594262">
    <property type="component" value="Unplaced"/>
</dbReference>
<feature type="compositionally biased region" description="Basic and acidic residues" evidence="1">
    <location>
        <begin position="712"/>
        <end position="729"/>
    </location>
</feature>
<feature type="compositionally biased region" description="Basic and acidic residues" evidence="1">
    <location>
        <begin position="257"/>
        <end position="267"/>
    </location>
</feature>
<feature type="region of interest" description="Disordered" evidence="1">
    <location>
        <begin position="750"/>
        <end position="859"/>
    </location>
</feature>